<name>A0ABP0GK20_CLALP</name>
<gene>
    <name evidence="3" type="ORF">CVLEPA_LOCUS23799</name>
</gene>
<dbReference type="SMART" id="SM00353">
    <property type="entry name" value="HLH"/>
    <property type="match status" value="1"/>
</dbReference>
<evidence type="ECO:0000313" key="4">
    <source>
        <dbReference type="Proteomes" id="UP001642483"/>
    </source>
</evidence>
<dbReference type="Gene3D" id="4.10.280.10">
    <property type="entry name" value="Helix-loop-helix DNA-binding domain"/>
    <property type="match status" value="1"/>
</dbReference>
<reference evidence="3 4" key="1">
    <citation type="submission" date="2024-02" db="EMBL/GenBank/DDBJ databases">
        <authorList>
            <person name="Daric V."/>
            <person name="Darras S."/>
        </authorList>
    </citation>
    <scope>NUCLEOTIDE SEQUENCE [LARGE SCALE GENOMIC DNA]</scope>
</reference>
<evidence type="ECO:0000259" key="2">
    <source>
        <dbReference type="PROSITE" id="PS50888"/>
    </source>
</evidence>
<keyword evidence="4" id="KW-1185">Reference proteome</keyword>
<evidence type="ECO:0000256" key="1">
    <source>
        <dbReference type="SAM" id="MobiDB-lite"/>
    </source>
</evidence>
<dbReference type="Pfam" id="PF00010">
    <property type="entry name" value="HLH"/>
    <property type="match status" value="1"/>
</dbReference>
<dbReference type="SUPFAM" id="SSF47459">
    <property type="entry name" value="HLH, helix-loop-helix DNA-binding domain"/>
    <property type="match status" value="1"/>
</dbReference>
<dbReference type="EMBL" id="CAWYQH010000119">
    <property type="protein sequence ID" value="CAK8691216.1"/>
    <property type="molecule type" value="Genomic_DNA"/>
</dbReference>
<feature type="compositionally biased region" description="Basic and acidic residues" evidence="1">
    <location>
        <begin position="87"/>
        <end position="104"/>
    </location>
</feature>
<feature type="region of interest" description="Disordered" evidence="1">
    <location>
        <begin position="87"/>
        <end position="122"/>
    </location>
</feature>
<accession>A0ABP0GK20</accession>
<dbReference type="InterPro" id="IPR036638">
    <property type="entry name" value="HLH_DNA-bd_sf"/>
</dbReference>
<protein>
    <recommendedName>
        <fullName evidence="2">BHLH domain-containing protein</fullName>
    </recommendedName>
</protein>
<dbReference type="Proteomes" id="UP001642483">
    <property type="component" value="Unassembled WGS sequence"/>
</dbReference>
<comment type="caution">
    <text evidence="3">The sequence shown here is derived from an EMBL/GenBank/DDBJ whole genome shotgun (WGS) entry which is preliminary data.</text>
</comment>
<sequence>MVKVVKSLSTVARCAPYLTTNKTYRPGLPSQATLKESESFSSEKDELKYLYRKLSDIIPTTQQKPTSNIEIVLGAVQYIRHLHAELEKEAGNKEVSKTTDESMKRSPLTSVVDNIPQDANSS</sequence>
<feature type="compositionally biased region" description="Polar residues" evidence="1">
    <location>
        <begin position="107"/>
        <end position="122"/>
    </location>
</feature>
<evidence type="ECO:0000313" key="3">
    <source>
        <dbReference type="EMBL" id="CAK8691216.1"/>
    </source>
</evidence>
<dbReference type="InterPro" id="IPR011598">
    <property type="entry name" value="bHLH_dom"/>
</dbReference>
<dbReference type="PROSITE" id="PS50888">
    <property type="entry name" value="BHLH"/>
    <property type="match status" value="1"/>
</dbReference>
<feature type="domain" description="BHLH" evidence="2">
    <location>
        <begin position="31"/>
        <end position="82"/>
    </location>
</feature>
<organism evidence="3 4">
    <name type="scientific">Clavelina lepadiformis</name>
    <name type="common">Light-bulb sea squirt</name>
    <name type="synonym">Ascidia lepadiformis</name>
    <dbReference type="NCBI Taxonomy" id="159417"/>
    <lineage>
        <taxon>Eukaryota</taxon>
        <taxon>Metazoa</taxon>
        <taxon>Chordata</taxon>
        <taxon>Tunicata</taxon>
        <taxon>Ascidiacea</taxon>
        <taxon>Aplousobranchia</taxon>
        <taxon>Clavelinidae</taxon>
        <taxon>Clavelina</taxon>
    </lineage>
</organism>
<proteinExistence type="predicted"/>